<sequence length="161" mass="18638">MEFLSLLDNYLGVKKYSKLAPNVIKQILKYFADGKKYHDVCDTFIEGLISNSTVCRTYKKFQLPKANILKIPLQPYQNLYVNIDNGHRKFKFNEKHNTKNCKKCSTRLLVFCTGKKKNGKLINKRAVCKIRVSKTKIGAEKTAKLIEKYGNLFLKILTKQI</sequence>
<evidence type="ECO:0000313" key="2">
    <source>
        <dbReference type="Proteomes" id="UP001163387"/>
    </source>
</evidence>
<proteinExistence type="predicted"/>
<keyword evidence="2" id="KW-1185">Reference proteome</keyword>
<evidence type="ECO:0008006" key="3">
    <source>
        <dbReference type="Google" id="ProtNLM"/>
    </source>
</evidence>
<accession>A0ABN6T2R6</accession>
<protein>
    <recommendedName>
        <fullName evidence="3">Transposase</fullName>
    </recommendedName>
</protein>
<evidence type="ECO:0000313" key="1">
    <source>
        <dbReference type="EMBL" id="BDT03265.1"/>
    </source>
</evidence>
<name>A0ABN6T2R6_9MOLU</name>
<dbReference type="EMBL" id="AP026933">
    <property type="protein sequence ID" value="BDT03265.1"/>
    <property type="molecule type" value="Genomic_DNA"/>
</dbReference>
<organism evidence="1 2">
    <name type="scientific">Spiroplasma ixodetis</name>
    <dbReference type="NCBI Taxonomy" id="2141"/>
    <lineage>
        <taxon>Bacteria</taxon>
        <taxon>Bacillati</taxon>
        <taxon>Mycoplasmatota</taxon>
        <taxon>Mollicutes</taxon>
        <taxon>Entomoplasmatales</taxon>
        <taxon>Spiroplasmataceae</taxon>
        <taxon>Spiroplasma</taxon>
    </lineage>
</organism>
<gene>
    <name evidence="1" type="ORF">SHM_09110</name>
</gene>
<dbReference type="Proteomes" id="UP001163387">
    <property type="component" value="Chromosome"/>
</dbReference>
<reference evidence="1 2" key="1">
    <citation type="journal article" date="2022" name="Front. Microbiol.">
        <title>Male-killing mechanisms vary between Spiroplasma species.</title>
        <authorList>
            <person name="Arai H."/>
            <person name="Inoue M."/>
            <person name="Kageyama D."/>
        </authorList>
    </citation>
    <scope>NUCLEOTIDE SEQUENCE [LARGE SCALE GENOMIC DNA]</scope>
    <source>
        <strain evidence="2">sHm</strain>
    </source>
</reference>